<organism evidence="3">
    <name type="scientific">Nippostrongylus brasiliensis</name>
    <name type="common">Rat hookworm</name>
    <dbReference type="NCBI Taxonomy" id="27835"/>
    <lineage>
        <taxon>Eukaryota</taxon>
        <taxon>Metazoa</taxon>
        <taxon>Ecdysozoa</taxon>
        <taxon>Nematoda</taxon>
        <taxon>Chromadorea</taxon>
        <taxon>Rhabditida</taxon>
        <taxon>Rhabditina</taxon>
        <taxon>Rhabditomorpha</taxon>
        <taxon>Strongyloidea</taxon>
        <taxon>Heligmosomidae</taxon>
        <taxon>Nippostrongylus</taxon>
    </lineage>
</organism>
<name>A0A0N4Y1R5_NIPBR</name>
<keyword evidence="2" id="KW-1185">Reference proteome</keyword>
<dbReference type="Proteomes" id="UP000271162">
    <property type="component" value="Unassembled WGS sequence"/>
</dbReference>
<evidence type="ECO:0000313" key="2">
    <source>
        <dbReference type="Proteomes" id="UP000271162"/>
    </source>
</evidence>
<evidence type="ECO:0000313" key="1">
    <source>
        <dbReference type="EMBL" id="VDL73168.1"/>
    </source>
</evidence>
<accession>A0A0N4Y1R5</accession>
<dbReference type="WBParaSite" id="NBR_0000957801-mRNA-1">
    <property type="protein sequence ID" value="NBR_0000957801-mRNA-1"/>
    <property type="gene ID" value="NBR_0000957801"/>
</dbReference>
<reference evidence="1 2" key="2">
    <citation type="submission" date="2018-11" db="EMBL/GenBank/DDBJ databases">
        <authorList>
            <consortium name="Pathogen Informatics"/>
        </authorList>
    </citation>
    <scope>NUCLEOTIDE SEQUENCE [LARGE SCALE GENOMIC DNA]</scope>
</reference>
<dbReference type="EMBL" id="UYSL01020161">
    <property type="protein sequence ID" value="VDL73168.1"/>
    <property type="molecule type" value="Genomic_DNA"/>
</dbReference>
<protein>
    <submittedName>
        <fullName evidence="3">Transposase</fullName>
    </submittedName>
</protein>
<dbReference type="AlphaFoldDB" id="A0A0N4Y1R5"/>
<evidence type="ECO:0000313" key="3">
    <source>
        <dbReference type="WBParaSite" id="NBR_0000957801-mRNA-1"/>
    </source>
</evidence>
<gene>
    <name evidence="1" type="ORF">NBR_LOCUS9579</name>
</gene>
<sequence>MIITSPYPLSVPDEPMHIILLKQCLTLYADDPDRKAFVRRRRPPTRYELLAVCPVLSRRMVSRSYRIPGKQFLHRM</sequence>
<proteinExistence type="predicted"/>
<reference evidence="3" key="1">
    <citation type="submission" date="2017-02" db="UniProtKB">
        <authorList>
            <consortium name="WormBaseParasite"/>
        </authorList>
    </citation>
    <scope>IDENTIFICATION</scope>
</reference>